<evidence type="ECO:0000256" key="1">
    <source>
        <dbReference type="ARBA" id="ARBA00022679"/>
    </source>
</evidence>
<keyword evidence="7" id="KW-1185">Reference proteome</keyword>
<dbReference type="Pfam" id="PF18085">
    <property type="entry name" value="Mak_N_cap"/>
    <property type="match status" value="1"/>
</dbReference>
<dbReference type="RefSeq" id="WP_387700146.1">
    <property type="nucleotide sequence ID" value="NZ_JBIAMX010000006.1"/>
</dbReference>
<evidence type="ECO:0000259" key="5">
    <source>
        <dbReference type="Pfam" id="PF18085"/>
    </source>
</evidence>
<name>A0ABW6PMN6_9NOCA</name>
<dbReference type="EMBL" id="JBIAMX010000006">
    <property type="protein sequence ID" value="MFF0543523.1"/>
    <property type="molecule type" value="Genomic_DNA"/>
</dbReference>
<comment type="caution">
    <text evidence="6">The sequence shown here is derived from an EMBL/GenBank/DDBJ whole genome shotgun (WGS) entry which is preliminary data.</text>
</comment>
<evidence type="ECO:0000313" key="7">
    <source>
        <dbReference type="Proteomes" id="UP001601444"/>
    </source>
</evidence>
<keyword evidence="3" id="KW-0418">Kinase</keyword>
<gene>
    <name evidence="6" type="ORF">ACFYTF_11880</name>
</gene>
<evidence type="ECO:0000313" key="6">
    <source>
        <dbReference type="EMBL" id="MFF0543523.1"/>
    </source>
</evidence>
<evidence type="ECO:0000256" key="4">
    <source>
        <dbReference type="ARBA" id="ARBA00022840"/>
    </source>
</evidence>
<evidence type="ECO:0000256" key="2">
    <source>
        <dbReference type="ARBA" id="ARBA00022741"/>
    </source>
</evidence>
<organism evidence="6 7">
    <name type="scientific">Nocardia thailandica</name>
    <dbReference type="NCBI Taxonomy" id="257275"/>
    <lineage>
        <taxon>Bacteria</taxon>
        <taxon>Bacillati</taxon>
        <taxon>Actinomycetota</taxon>
        <taxon>Actinomycetes</taxon>
        <taxon>Mycobacteriales</taxon>
        <taxon>Nocardiaceae</taxon>
        <taxon>Nocardia</taxon>
    </lineage>
</organism>
<dbReference type="InterPro" id="IPR040999">
    <property type="entry name" value="Mak_N_cap"/>
</dbReference>
<evidence type="ECO:0000256" key="3">
    <source>
        <dbReference type="ARBA" id="ARBA00022777"/>
    </source>
</evidence>
<accession>A0ABW6PMN6</accession>
<keyword evidence="1" id="KW-0808">Transferase</keyword>
<reference evidence="6 7" key="1">
    <citation type="submission" date="2024-10" db="EMBL/GenBank/DDBJ databases">
        <title>The Natural Products Discovery Center: Release of the First 8490 Sequenced Strains for Exploring Actinobacteria Biosynthetic Diversity.</title>
        <authorList>
            <person name="Kalkreuter E."/>
            <person name="Kautsar S.A."/>
            <person name="Yang D."/>
            <person name="Bader C.D."/>
            <person name="Teijaro C.N."/>
            <person name="Fluegel L."/>
            <person name="Davis C.M."/>
            <person name="Simpson J.R."/>
            <person name="Lauterbach L."/>
            <person name="Steele A.D."/>
            <person name="Gui C."/>
            <person name="Meng S."/>
            <person name="Li G."/>
            <person name="Viehrig K."/>
            <person name="Ye F."/>
            <person name="Su P."/>
            <person name="Kiefer A.F."/>
            <person name="Nichols A."/>
            <person name="Cepeda A.J."/>
            <person name="Yan W."/>
            <person name="Fan B."/>
            <person name="Jiang Y."/>
            <person name="Adhikari A."/>
            <person name="Zheng C.-J."/>
            <person name="Schuster L."/>
            <person name="Cowan T.M."/>
            <person name="Smanski M.J."/>
            <person name="Chevrette M.G."/>
            <person name="De Carvalho L.P.S."/>
            <person name="Shen B."/>
        </authorList>
    </citation>
    <scope>NUCLEOTIDE SEQUENCE [LARGE SCALE GENOMIC DNA]</scope>
    <source>
        <strain evidence="6 7">NPDC004045</strain>
    </source>
</reference>
<sequence length="208" mass="21595">MAVVHRTSLTPGKLDLLTAWLPGRAWYRGAAPRLRRAGGFRLDDPEGEVGLEFVLVADDSGAVPVLYHVPMSYRGVPLPGAEHALIGTAEHGVLGRRWIYDGPADPVLAAVTLDLLAGTAPAQHQHASDTPDPAVRVRVGDFAPARPGPAVDGDAHTDVGAGSAVLRFQRTPSAVDAAPRVVAEVAAPPVLADIPGAPVVLVQLLAHA</sequence>
<proteinExistence type="predicted"/>
<protein>
    <submittedName>
        <fullName evidence="6">1,4-alpha-glucan branching protein</fullName>
    </submittedName>
</protein>
<keyword evidence="4" id="KW-0067">ATP-binding</keyword>
<feature type="domain" description="Maltokinase N-terminal cap" evidence="5">
    <location>
        <begin position="20"/>
        <end position="105"/>
    </location>
</feature>
<keyword evidence="2" id="KW-0547">Nucleotide-binding</keyword>
<dbReference type="Proteomes" id="UP001601444">
    <property type="component" value="Unassembled WGS sequence"/>
</dbReference>